<reference evidence="1 2" key="1">
    <citation type="journal article" date="2016" name="DNA Res.">
        <title>The draft genome of MD-2 pineapple using hybrid error correction of long reads.</title>
        <authorList>
            <person name="Redwan R.M."/>
            <person name="Saidin A."/>
            <person name="Kumar S.V."/>
        </authorList>
    </citation>
    <scope>NUCLEOTIDE SEQUENCE [LARGE SCALE GENOMIC DNA]</scope>
    <source>
        <strain evidence="2">cv. MD2</strain>
        <tissue evidence="1">Leaf</tissue>
    </source>
</reference>
<gene>
    <name evidence="1" type="ORF">ACMD2_17997</name>
</gene>
<protein>
    <submittedName>
        <fullName evidence="1">Uncharacterized protein</fullName>
    </submittedName>
</protein>
<name>A0A199VXV9_ANACO</name>
<accession>A0A199VXV9</accession>
<organism evidence="1 2">
    <name type="scientific">Ananas comosus</name>
    <name type="common">Pineapple</name>
    <name type="synonym">Ananas ananas</name>
    <dbReference type="NCBI Taxonomy" id="4615"/>
    <lineage>
        <taxon>Eukaryota</taxon>
        <taxon>Viridiplantae</taxon>
        <taxon>Streptophyta</taxon>
        <taxon>Embryophyta</taxon>
        <taxon>Tracheophyta</taxon>
        <taxon>Spermatophyta</taxon>
        <taxon>Magnoliopsida</taxon>
        <taxon>Liliopsida</taxon>
        <taxon>Poales</taxon>
        <taxon>Bromeliaceae</taxon>
        <taxon>Bromelioideae</taxon>
        <taxon>Ananas</taxon>
    </lineage>
</organism>
<proteinExistence type="predicted"/>
<comment type="caution">
    <text evidence="1">The sequence shown here is derived from an EMBL/GenBank/DDBJ whole genome shotgun (WGS) entry which is preliminary data.</text>
</comment>
<dbReference type="Proteomes" id="UP000092600">
    <property type="component" value="Unassembled WGS sequence"/>
</dbReference>
<evidence type="ECO:0000313" key="1">
    <source>
        <dbReference type="EMBL" id="OAY81839.1"/>
    </source>
</evidence>
<evidence type="ECO:0000313" key="2">
    <source>
        <dbReference type="Proteomes" id="UP000092600"/>
    </source>
</evidence>
<dbReference type="EMBL" id="LSRQ01000588">
    <property type="protein sequence ID" value="OAY81839.1"/>
    <property type="molecule type" value="Genomic_DNA"/>
</dbReference>
<sequence>MRSMGPGGQDCRLHIALIARYSSHFTNTGGLIHLLLAFFGLRYPLGGETCLHVSRAMSSGTRREVRV</sequence>
<dbReference type="AlphaFoldDB" id="A0A199VXV9"/>